<sequence length="280" mass="31969">MKNLLTTVWLSLGCFVAFAQVPEEPFIRQTPRPVSEFQIGYNRETYKMRDLQASPMLYVANLNGVRVAYSRLMTKNQWRIVAQAGLGDLIAPGLGIRSIKFSSGQEQPLWLVPTLYSGQVELEYRRLIQRTTDRTSWLGLGIHDMFGYADGLVLSTWALNTAALAVLYRTQLTLGRKHSLSAQVSLPLIAFIGRMPYSNVISEPNRSNASSFLSGSQWATVNRFLNPQVGIGYRFELSQRVAFQADYQYNWLRYTEPQLIRSATHRANLSVIYKFQWQTR</sequence>
<organism evidence="2 3">
    <name type="scientific">Spirosoma endbachense</name>
    <dbReference type="NCBI Taxonomy" id="2666025"/>
    <lineage>
        <taxon>Bacteria</taxon>
        <taxon>Pseudomonadati</taxon>
        <taxon>Bacteroidota</taxon>
        <taxon>Cytophagia</taxon>
        <taxon>Cytophagales</taxon>
        <taxon>Cytophagaceae</taxon>
        <taxon>Spirosoma</taxon>
    </lineage>
</organism>
<dbReference type="Proteomes" id="UP000464577">
    <property type="component" value="Chromosome"/>
</dbReference>
<gene>
    <name evidence="2" type="ORF">GJR95_36615</name>
</gene>
<dbReference type="KEGG" id="senf:GJR95_36615"/>
<keyword evidence="3" id="KW-1185">Reference proteome</keyword>
<dbReference type="RefSeq" id="WP_162390600.1">
    <property type="nucleotide sequence ID" value="NZ_CP045997.1"/>
</dbReference>
<keyword evidence="1" id="KW-0732">Signal</keyword>
<evidence type="ECO:0000313" key="2">
    <source>
        <dbReference type="EMBL" id="QHW00210.1"/>
    </source>
</evidence>
<evidence type="ECO:0008006" key="4">
    <source>
        <dbReference type="Google" id="ProtNLM"/>
    </source>
</evidence>
<dbReference type="EMBL" id="CP045997">
    <property type="protein sequence ID" value="QHW00210.1"/>
    <property type="molecule type" value="Genomic_DNA"/>
</dbReference>
<evidence type="ECO:0000256" key="1">
    <source>
        <dbReference type="SAM" id="SignalP"/>
    </source>
</evidence>
<feature type="chain" id="PRO_5027039176" description="Outer membrane beta-barrel protein" evidence="1">
    <location>
        <begin position="20"/>
        <end position="280"/>
    </location>
</feature>
<accession>A0A6P1W866</accession>
<feature type="signal peptide" evidence="1">
    <location>
        <begin position="1"/>
        <end position="19"/>
    </location>
</feature>
<protein>
    <recommendedName>
        <fullName evidence="4">Outer membrane beta-barrel protein</fullName>
    </recommendedName>
</protein>
<name>A0A6P1W866_9BACT</name>
<evidence type="ECO:0000313" key="3">
    <source>
        <dbReference type="Proteomes" id="UP000464577"/>
    </source>
</evidence>
<reference evidence="2 3" key="1">
    <citation type="submission" date="2019-11" db="EMBL/GenBank/DDBJ databases">
        <title>Spirosoma endbachense sp. nov., isolated from a natural salt meadow.</title>
        <authorList>
            <person name="Rojas J."/>
            <person name="Ambika Manirajan B."/>
            <person name="Ratering S."/>
            <person name="Suarez C."/>
            <person name="Geissler-Plaum R."/>
            <person name="Schnell S."/>
        </authorList>
    </citation>
    <scope>NUCLEOTIDE SEQUENCE [LARGE SCALE GENOMIC DNA]</scope>
    <source>
        <strain evidence="2 3">I-24</strain>
    </source>
</reference>
<dbReference type="AlphaFoldDB" id="A0A6P1W866"/>
<proteinExistence type="predicted"/>